<accession>A0A1M6TLG1</accession>
<dbReference type="AlphaFoldDB" id="A0A1M6TLG1"/>
<proteinExistence type="predicted"/>
<reference evidence="1 2" key="1">
    <citation type="submission" date="2016-11" db="EMBL/GenBank/DDBJ databases">
        <authorList>
            <person name="Jaros S."/>
            <person name="Januszkiewicz K."/>
            <person name="Wedrychowicz H."/>
        </authorList>
    </citation>
    <scope>NUCLEOTIDE SEQUENCE [LARGE SCALE GENOMIC DNA]</scope>
    <source>
        <strain evidence="1 2">DSM 14501</strain>
    </source>
</reference>
<name>A0A1M6TLG1_9FIRM</name>
<dbReference type="STRING" id="1121266.SAMN02745883_02382"/>
<evidence type="ECO:0000313" key="2">
    <source>
        <dbReference type="Proteomes" id="UP000184082"/>
    </source>
</evidence>
<keyword evidence="2" id="KW-1185">Reference proteome</keyword>
<organism evidence="1 2">
    <name type="scientific">Caminicella sporogenes DSM 14501</name>
    <dbReference type="NCBI Taxonomy" id="1121266"/>
    <lineage>
        <taxon>Bacteria</taxon>
        <taxon>Bacillati</taxon>
        <taxon>Bacillota</taxon>
        <taxon>Clostridia</taxon>
        <taxon>Peptostreptococcales</taxon>
        <taxon>Caminicellaceae</taxon>
        <taxon>Caminicella</taxon>
    </lineage>
</organism>
<dbReference type="EMBL" id="FRAJ01000029">
    <property type="protein sequence ID" value="SHK57774.1"/>
    <property type="molecule type" value="Genomic_DNA"/>
</dbReference>
<sequence>MDINSRIVEVNEANIFISYEEIEQKLKVTIDFEKLKLCTFKKERNNNYVMIVKIPIKNNSYEGIKLLLTVSIPSNVFKYVIIPLQNRTNVKNNNDKVKCDLIRNEIIKVNLESNKIKIILDLNKIRNLSSSRLITDSLKAIHRTYFRGKVKEGKYKGLISELELFIPNKFFIDNNINSYCEKERKTKNKFNISKKNKSYFKNNVRYYNPDNPYIKEAKDGAFRCCENCYYLNENQFCSIHETKVNLDNVCKRFYYVKVYRGGGWSPK</sequence>
<evidence type="ECO:0000313" key="1">
    <source>
        <dbReference type="EMBL" id="SHK57774.1"/>
    </source>
</evidence>
<gene>
    <name evidence="1" type="ORF">SAMN02745883_02382</name>
</gene>
<dbReference type="RefSeq" id="WP_072968788.1">
    <property type="nucleotide sequence ID" value="NZ_FRAJ01000029.1"/>
</dbReference>
<protein>
    <submittedName>
        <fullName evidence="1">Uncharacterized protein</fullName>
    </submittedName>
</protein>
<dbReference type="Proteomes" id="UP000184082">
    <property type="component" value="Unassembled WGS sequence"/>
</dbReference>